<dbReference type="PRINTS" id="PR00035">
    <property type="entry name" value="HTHGNTR"/>
</dbReference>
<evidence type="ECO:0000313" key="6">
    <source>
        <dbReference type="Proteomes" id="UP000019249"/>
    </source>
</evidence>
<dbReference type="InterPro" id="IPR036388">
    <property type="entry name" value="WH-like_DNA-bd_sf"/>
</dbReference>
<evidence type="ECO:0000256" key="1">
    <source>
        <dbReference type="ARBA" id="ARBA00023015"/>
    </source>
</evidence>
<dbReference type="InterPro" id="IPR011663">
    <property type="entry name" value="UTRA"/>
</dbReference>
<reference evidence="5 6" key="1">
    <citation type="journal article" date="2014" name="Int. J. Syst. Evol. Microbiol.">
        <title>Listeria floridensis sp. nov., Listeria aquatica sp. nov., Listeria cornellensis sp. nov., Listeria riparia sp. nov. and Listeria grandensis sp. nov., from agricultural and natural environments.</title>
        <authorList>
            <person name="den Bakker H.C."/>
            <person name="Warchocki S."/>
            <person name="Wright E.M."/>
            <person name="Allred A.F."/>
            <person name="Ahlstrom C."/>
            <person name="Manuel C.S."/>
            <person name="Stasiewicz M.J."/>
            <person name="Burrell A."/>
            <person name="Roof S."/>
            <person name="Strawn L."/>
            <person name="Fortes E.D."/>
            <person name="Nightingale K.K."/>
            <person name="Kephart D."/>
            <person name="Wiedmann M."/>
        </authorList>
    </citation>
    <scope>NUCLEOTIDE SEQUENCE [LARGE SCALE GENOMIC DNA]</scope>
    <source>
        <strain evidence="5 6">FSL S10-1187</strain>
    </source>
</reference>
<organism evidence="5 6">
    <name type="scientific">Listeria floridensis FSL S10-1187</name>
    <dbReference type="NCBI Taxonomy" id="1265817"/>
    <lineage>
        <taxon>Bacteria</taxon>
        <taxon>Bacillati</taxon>
        <taxon>Bacillota</taxon>
        <taxon>Bacilli</taxon>
        <taxon>Bacillales</taxon>
        <taxon>Listeriaceae</taxon>
        <taxon>Listeria</taxon>
    </lineage>
</organism>
<dbReference type="Proteomes" id="UP000019249">
    <property type="component" value="Unassembled WGS sequence"/>
</dbReference>
<dbReference type="Pfam" id="PF07702">
    <property type="entry name" value="UTRA"/>
    <property type="match status" value="1"/>
</dbReference>
<dbReference type="PANTHER" id="PTHR44846:SF1">
    <property type="entry name" value="MANNOSYL-D-GLYCERATE TRANSPORT_METABOLISM SYSTEM REPRESSOR MNGR-RELATED"/>
    <property type="match status" value="1"/>
</dbReference>
<keyword evidence="6" id="KW-1185">Reference proteome</keyword>
<dbReference type="InterPro" id="IPR000524">
    <property type="entry name" value="Tscrpt_reg_HTH_GntR"/>
</dbReference>
<dbReference type="SUPFAM" id="SSF64288">
    <property type="entry name" value="Chorismate lyase-like"/>
    <property type="match status" value="1"/>
</dbReference>
<gene>
    <name evidence="5" type="ORF">MFLO_02683</name>
</gene>
<dbReference type="SUPFAM" id="SSF46785">
    <property type="entry name" value="Winged helix' DNA-binding domain"/>
    <property type="match status" value="1"/>
</dbReference>
<protein>
    <submittedName>
        <fullName evidence="5">Regulatory s gntR family protein</fullName>
    </submittedName>
</protein>
<dbReference type="Pfam" id="PF00392">
    <property type="entry name" value="GntR"/>
    <property type="match status" value="1"/>
</dbReference>
<name>A0ABP3B280_9LIST</name>
<keyword evidence="3" id="KW-0804">Transcription</keyword>
<comment type="caution">
    <text evidence="5">The sequence shown here is derived from an EMBL/GenBank/DDBJ whole genome shotgun (WGS) entry which is preliminary data.</text>
</comment>
<dbReference type="InterPro" id="IPR050679">
    <property type="entry name" value="Bact_HTH_transcr_reg"/>
</dbReference>
<dbReference type="CDD" id="cd07377">
    <property type="entry name" value="WHTH_GntR"/>
    <property type="match status" value="1"/>
</dbReference>
<feature type="domain" description="HTH gntR-type" evidence="4">
    <location>
        <begin position="5"/>
        <end position="73"/>
    </location>
</feature>
<evidence type="ECO:0000256" key="3">
    <source>
        <dbReference type="ARBA" id="ARBA00023163"/>
    </source>
</evidence>
<dbReference type="EMBL" id="AODF01000004">
    <property type="protein sequence ID" value="EUJ33421.1"/>
    <property type="molecule type" value="Genomic_DNA"/>
</dbReference>
<dbReference type="RefSeq" id="WP_036096133.1">
    <property type="nucleotide sequence ID" value="NZ_AODF01000004.1"/>
</dbReference>
<dbReference type="InterPro" id="IPR028978">
    <property type="entry name" value="Chorismate_lyase_/UTRA_dom_sf"/>
</dbReference>
<sequence length="234" mass="26624">MKRNVVLYQEISIEIKKKILNGSYPVGSYIPSELELEKLFDVSKVTIRQAVALLAAEGYVKKQRGKGTLVISNQLFNKLSKAKSFSTIIEESGFTIQKEILAIDVIDPAQDPLVKHAFDQPVTCIKRIYRLDGAAYIFYQHYIPEVKNISIKNLNLDHISLYQLLKENHQIVASFDDTFEVAALKQAEQKILETNAATCLKRTRKSYGETGELIELSIGLYNTEVFPYKIEYQV</sequence>
<evidence type="ECO:0000259" key="4">
    <source>
        <dbReference type="PROSITE" id="PS50949"/>
    </source>
</evidence>
<dbReference type="InterPro" id="IPR036390">
    <property type="entry name" value="WH_DNA-bd_sf"/>
</dbReference>
<evidence type="ECO:0000313" key="5">
    <source>
        <dbReference type="EMBL" id="EUJ33421.1"/>
    </source>
</evidence>
<evidence type="ECO:0000256" key="2">
    <source>
        <dbReference type="ARBA" id="ARBA00023125"/>
    </source>
</evidence>
<dbReference type="Gene3D" id="1.10.10.10">
    <property type="entry name" value="Winged helix-like DNA-binding domain superfamily/Winged helix DNA-binding domain"/>
    <property type="match status" value="1"/>
</dbReference>
<proteinExistence type="predicted"/>
<keyword evidence="2" id="KW-0238">DNA-binding</keyword>
<dbReference type="SMART" id="SM00866">
    <property type="entry name" value="UTRA"/>
    <property type="match status" value="1"/>
</dbReference>
<dbReference type="PROSITE" id="PS50949">
    <property type="entry name" value="HTH_GNTR"/>
    <property type="match status" value="1"/>
</dbReference>
<keyword evidence="1" id="KW-0805">Transcription regulation</keyword>
<dbReference type="PANTHER" id="PTHR44846">
    <property type="entry name" value="MANNOSYL-D-GLYCERATE TRANSPORT/METABOLISM SYSTEM REPRESSOR MNGR-RELATED"/>
    <property type="match status" value="1"/>
</dbReference>
<dbReference type="SMART" id="SM00345">
    <property type="entry name" value="HTH_GNTR"/>
    <property type="match status" value="1"/>
</dbReference>
<dbReference type="Gene3D" id="3.40.1410.10">
    <property type="entry name" value="Chorismate lyase-like"/>
    <property type="match status" value="1"/>
</dbReference>
<accession>A0ABP3B280</accession>